<dbReference type="PANTHER" id="PTHR47153:SF2">
    <property type="entry name" value="LACTATE UTILIZATION PROTEIN B"/>
    <property type="match status" value="1"/>
</dbReference>
<evidence type="ECO:0000259" key="1">
    <source>
        <dbReference type="Pfam" id="PF02589"/>
    </source>
</evidence>
<name>T2SD80_HELPX</name>
<dbReference type="InterPro" id="IPR004452">
    <property type="entry name" value="LutB/LldF"/>
</dbReference>
<dbReference type="InterPro" id="IPR003741">
    <property type="entry name" value="LUD_dom"/>
</dbReference>
<reference evidence="2 3" key="1">
    <citation type="journal article" date="2013" name="Genome Announc.">
        <title>Genome Sequences of Three hpAfrica2 Strains of Helicobacter pylori.</title>
        <authorList>
            <person name="Duncan S.S."/>
            <person name="Bertoli M.T."/>
            <person name="Kersulyte D."/>
            <person name="Valk P.L."/>
            <person name="Tamma S."/>
            <person name="Segal I."/>
            <person name="McClain M.S."/>
            <person name="Cover T.L."/>
            <person name="Berg D.E."/>
        </authorList>
    </citation>
    <scope>NUCLEOTIDE SEQUENCE [LARGE SCALE GENOMIC DNA]</scope>
    <source>
        <strain evidence="2 3">SouthAfrica50</strain>
    </source>
</reference>
<sequence>MEKHHSDQEYEEIITDQLGDMQLRENLRSAMDTLRTNRKNLIKNRYSEWENLRELGKEVKLKILSRLDEYLELFEKNATQNGFKIHYAKDGDEANEIIYNLAKEKTLTAF</sequence>
<evidence type="ECO:0000313" key="2">
    <source>
        <dbReference type="EMBL" id="EQD89454.1"/>
    </source>
</evidence>
<dbReference type="EMBL" id="AVNI01000002">
    <property type="protein sequence ID" value="EQD89454.1"/>
    <property type="molecule type" value="Genomic_DNA"/>
</dbReference>
<comment type="caution">
    <text evidence="2">The sequence shown here is derived from an EMBL/GenBank/DDBJ whole genome shotgun (WGS) entry which is preliminary data.</text>
</comment>
<evidence type="ECO:0000313" key="3">
    <source>
        <dbReference type="Proteomes" id="UP000015816"/>
    </source>
</evidence>
<dbReference type="AlphaFoldDB" id="T2SD80"/>
<accession>T2SD80</accession>
<dbReference type="Proteomes" id="UP000015816">
    <property type="component" value="Unassembled WGS sequence"/>
</dbReference>
<organism evidence="2 3">
    <name type="scientific">Helicobacter pylori SouthAfrica50</name>
    <dbReference type="NCBI Taxonomy" id="1352357"/>
    <lineage>
        <taxon>Bacteria</taxon>
        <taxon>Pseudomonadati</taxon>
        <taxon>Campylobacterota</taxon>
        <taxon>Epsilonproteobacteria</taxon>
        <taxon>Campylobacterales</taxon>
        <taxon>Helicobacteraceae</taxon>
        <taxon>Helicobacter</taxon>
    </lineage>
</organism>
<feature type="domain" description="LUD" evidence="1">
    <location>
        <begin position="71"/>
        <end position="106"/>
    </location>
</feature>
<gene>
    <name evidence="2" type="ORF">HPSA50_1780</name>
</gene>
<protein>
    <recommendedName>
        <fullName evidence="1">LUD domain-containing protein</fullName>
    </recommendedName>
</protein>
<dbReference type="PANTHER" id="PTHR47153">
    <property type="entry name" value="LACTATE UTILIZATION PROTEIN B"/>
    <property type="match status" value="1"/>
</dbReference>
<dbReference type="GO" id="GO:0006089">
    <property type="term" value="P:lactate metabolic process"/>
    <property type="evidence" value="ECO:0007669"/>
    <property type="project" value="InterPro"/>
</dbReference>
<dbReference type="Pfam" id="PF02589">
    <property type="entry name" value="LUD_dom"/>
    <property type="match status" value="1"/>
</dbReference>
<proteinExistence type="predicted"/>
<dbReference type="PATRIC" id="fig|1352357.3.peg.1743"/>